<name>A0A7W8G1V0_9GAMM</name>
<keyword evidence="1" id="KW-0812">Transmembrane</keyword>
<dbReference type="NCBIfam" id="TIGR02226">
    <property type="entry name" value="two_anch"/>
    <property type="match status" value="1"/>
</dbReference>
<dbReference type="Proteomes" id="UP000521199">
    <property type="component" value="Unassembled WGS sequence"/>
</dbReference>
<feature type="transmembrane region" description="Helical" evidence="1">
    <location>
        <begin position="57"/>
        <end position="75"/>
    </location>
</feature>
<dbReference type="InterPro" id="IPR011933">
    <property type="entry name" value="Double_TM_dom"/>
</dbReference>
<reference evidence="3 4" key="1">
    <citation type="submission" date="2020-08" db="EMBL/GenBank/DDBJ databases">
        <title>Genomic Encyclopedia of Type Strains, Phase IV (KMG-IV): sequencing the most valuable type-strain genomes for metagenomic binning, comparative biology and taxonomic classification.</title>
        <authorList>
            <person name="Goeker M."/>
        </authorList>
    </citation>
    <scope>NUCLEOTIDE SEQUENCE [LARGE SCALE GENOMIC DNA]</scope>
    <source>
        <strain evidence="3 4">DSM 24163</strain>
    </source>
</reference>
<comment type="caution">
    <text evidence="3">The sequence shown here is derived from an EMBL/GenBank/DDBJ whole genome shotgun (WGS) entry which is preliminary data.</text>
</comment>
<evidence type="ECO:0000313" key="3">
    <source>
        <dbReference type="EMBL" id="MBB5209784.1"/>
    </source>
</evidence>
<dbReference type="EMBL" id="JACHHP010000008">
    <property type="protein sequence ID" value="MBB5209784.1"/>
    <property type="molecule type" value="Genomic_DNA"/>
</dbReference>
<evidence type="ECO:0000256" key="1">
    <source>
        <dbReference type="SAM" id="Phobius"/>
    </source>
</evidence>
<feature type="domain" description="Aerotolerance regulator N-terminal" evidence="2">
    <location>
        <begin position="5"/>
        <end position="77"/>
    </location>
</feature>
<sequence>MSLLWAFPLGIFALGALLVPLLLHLDRRRAVRSITFAAMRWIGTRSKPRRTLRVSEWLLLALRLALIAVLALWLAQPVLRGAWRAPQHVLAVVPGVDTADAIDADRAVWLAPGFPSLDSAALGDAVPTASLLRELDAMLAPDDRLTVLVPSQVDGLEAARIVLSRDIAWRIVPAVARAAQAAAPPPPRRLALRFDDAAAPALRPLRAAIAAWDAVDTLAVTLDAASSGTPLPERADAVILLQATPDPRALDLARSGAVVLELSAAGNASATADAWPPAPTRTGRGQVLRLRVPLDPQHVPALHDADFPLQLHRVLFGDAPPPARARAADVAPLHDATRATVPLTALRSWLAWLAAALFLLERLLANGRRLARPA</sequence>
<accession>A0A7W8G1V0</accession>
<dbReference type="InterPro" id="IPR024163">
    <property type="entry name" value="Aerotolerance_reg_N"/>
</dbReference>
<protein>
    <recommendedName>
        <fullName evidence="2">Aerotolerance regulator N-terminal domain-containing protein</fullName>
    </recommendedName>
</protein>
<dbReference type="RefSeq" id="WP_183962426.1">
    <property type="nucleotide sequence ID" value="NZ_JACHHP010000008.1"/>
</dbReference>
<organism evidence="3 4">
    <name type="scientific">Chiayiivirga flava</name>
    <dbReference type="NCBI Taxonomy" id="659595"/>
    <lineage>
        <taxon>Bacteria</taxon>
        <taxon>Pseudomonadati</taxon>
        <taxon>Pseudomonadota</taxon>
        <taxon>Gammaproteobacteria</taxon>
        <taxon>Lysobacterales</taxon>
        <taxon>Lysobacteraceae</taxon>
        <taxon>Chiayiivirga</taxon>
    </lineage>
</organism>
<evidence type="ECO:0000313" key="4">
    <source>
        <dbReference type="Proteomes" id="UP000521199"/>
    </source>
</evidence>
<proteinExistence type="predicted"/>
<keyword evidence="4" id="KW-1185">Reference proteome</keyword>
<feature type="transmembrane region" description="Helical" evidence="1">
    <location>
        <begin position="6"/>
        <end position="25"/>
    </location>
</feature>
<dbReference type="AlphaFoldDB" id="A0A7W8G1V0"/>
<keyword evidence="1" id="KW-0472">Membrane</keyword>
<dbReference type="Pfam" id="PF07584">
    <property type="entry name" value="BatA"/>
    <property type="match status" value="1"/>
</dbReference>
<keyword evidence="1" id="KW-1133">Transmembrane helix</keyword>
<gene>
    <name evidence="3" type="ORF">HNQ52_003357</name>
</gene>
<evidence type="ECO:0000259" key="2">
    <source>
        <dbReference type="Pfam" id="PF07584"/>
    </source>
</evidence>